<dbReference type="InterPro" id="IPR041588">
    <property type="entry name" value="Integrase_H2C2"/>
</dbReference>
<sequence>MGSLAHISVGKKSLIREMQGLGDMGVYFEVLETNALLEHFRVRPILIDKIREAQGKDEFITKALENLQGRKGKIFTKGTDGLLRYGIRLYVPDSDGLRRKTLKEAHMVFYVVHPGAIKIYQDLRKVYWWEGLKKDVVEFISKCLVC</sequence>
<organism evidence="2 3">
    <name type="scientific">Theobroma cacao</name>
    <name type="common">Cacao</name>
    <name type="synonym">Cocoa</name>
    <dbReference type="NCBI Taxonomy" id="3641"/>
    <lineage>
        <taxon>Eukaryota</taxon>
        <taxon>Viridiplantae</taxon>
        <taxon>Streptophyta</taxon>
        <taxon>Embryophyta</taxon>
        <taxon>Tracheophyta</taxon>
        <taxon>Spermatophyta</taxon>
        <taxon>Magnoliopsida</taxon>
        <taxon>eudicotyledons</taxon>
        <taxon>Gunneridae</taxon>
        <taxon>Pentapetalae</taxon>
        <taxon>rosids</taxon>
        <taxon>malvids</taxon>
        <taxon>Malvales</taxon>
        <taxon>Malvaceae</taxon>
        <taxon>Byttnerioideae</taxon>
        <taxon>Theobroma</taxon>
    </lineage>
</organism>
<evidence type="ECO:0000259" key="1">
    <source>
        <dbReference type="Pfam" id="PF17921"/>
    </source>
</evidence>
<proteinExistence type="predicted"/>
<accession>A0AB32WEW3</accession>
<evidence type="ECO:0000313" key="2">
    <source>
        <dbReference type="Proteomes" id="UP000694886"/>
    </source>
</evidence>
<protein>
    <submittedName>
        <fullName evidence="3">Uncharacterized protein LOC108661926</fullName>
    </submittedName>
</protein>
<dbReference type="Proteomes" id="UP000694886">
    <property type="component" value="Chromosome 5"/>
</dbReference>
<feature type="domain" description="Integrase zinc-binding" evidence="1">
    <location>
        <begin position="96"/>
        <end position="146"/>
    </location>
</feature>
<dbReference type="Gene3D" id="1.10.340.70">
    <property type="match status" value="1"/>
</dbReference>
<evidence type="ECO:0000313" key="3">
    <source>
        <dbReference type="RefSeq" id="XP_017976407.1"/>
    </source>
</evidence>
<dbReference type="KEGG" id="tcc:108661926"/>
<gene>
    <name evidence="3" type="primary">LOC108661926</name>
</gene>
<dbReference type="RefSeq" id="XP_017976407.1">
    <property type="nucleotide sequence ID" value="XM_018120918.1"/>
</dbReference>
<dbReference type="AlphaFoldDB" id="A0AB32WEW3"/>
<name>A0AB32WEW3_THECC</name>
<reference evidence="3" key="2">
    <citation type="submission" date="2025-08" db="UniProtKB">
        <authorList>
            <consortium name="RefSeq"/>
        </authorList>
    </citation>
    <scope>IDENTIFICATION</scope>
</reference>
<dbReference type="GeneID" id="108661926"/>
<dbReference type="Pfam" id="PF17921">
    <property type="entry name" value="Integrase_H2C2"/>
    <property type="match status" value="1"/>
</dbReference>
<dbReference type="Gramene" id="Tc05v2_t008870.1">
    <property type="protein sequence ID" value="Tc05v2_p008870.1"/>
    <property type="gene ID" value="Tc05v2_g008870"/>
</dbReference>
<reference evidence="2" key="1">
    <citation type="journal article" date="1997" name="Nucleic Acids Res.">
        <title>tRNAscan-SE: a program for improved detection of transfer RNA genes in genomic sequence.</title>
        <authorList>
            <person name="Lowe T.M."/>
            <person name="Eddy S.R."/>
        </authorList>
    </citation>
    <scope>NUCLEOTIDE SEQUENCE [LARGE SCALE GENOMIC DNA]</scope>
    <source>
        <strain evidence="2">r\B97-61/B2</strain>
    </source>
</reference>